<evidence type="ECO:0000313" key="16">
    <source>
        <dbReference type="EMBL" id="SZX63583.1"/>
    </source>
</evidence>
<dbReference type="GO" id="GO:0005524">
    <property type="term" value="F:ATP binding"/>
    <property type="evidence" value="ECO:0007669"/>
    <property type="project" value="UniProtKB-KW"/>
</dbReference>
<name>A0A383VF65_TETOB</name>
<dbReference type="Pfam" id="PF17862">
    <property type="entry name" value="AAA_lid_3"/>
    <property type="match status" value="1"/>
</dbReference>
<keyword evidence="5 12" id="KW-0547">Nucleotide-binding</keyword>
<comment type="subcellular location">
    <subcellularLocation>
        <location evidence="1">Endosome membrane</location>
        <topology evidence="1">Peripheral membrane protein</topology>
    </subcellularLocation>
</comment>
<dbReference type="SUPFAM" id="SSF52540">
    <property type="entry name" value="P-loop containing nucleoside triphosphate hydrolases"/>
    <property type="match status" value="1"/>
</dbReference>
<dbReference type="SUPFAM" id="SSF116846">
    <property type="entry name" value="MIT domain"/>
    <property type="match status" value="1"/>
</dbReference>
<comment type="similarity">
    <text evidence="2 12">Belongs to the AAA ATPase family.</text>
</comment>
<dbReference type="GO" id="GO:0015031">
    <property type="term" value="P:protein transport"/>
    <property type="evidence" value="ECO:0007669"/>
    <property type="project" value="UniProtKB-KW"/>
</dbReference>
<dbReference type="PROSITE" id="PS00674">
    <property type="entry name" value="AAA"/>
    <property type="match status" value="1"/>
</dbReference>
<dbReference type="Pfam" id="PF09336">
    <property type="entry name" value="Vps4_C"/>
    <property type="match status" value="1"/>
</dbReference>
<sequence>MYSDFKGKAIEFVKVAVTEDEAGNYEKALQNYKAALEYFSTHLKYEKNPRSAEAIRAKFKEYLERAEYLKTVIEGRQENPPAASANGAATAQRKKGPGGGGGGGDGGNDNDKDRERLKGQLGGAIITEKPNVKWDDVAGLEGAKEALKEAVILPVKFPQFFTGKRKPWSGILMYGPPGTGKSYLAKAVATEADSTFFSISSSDLVSKWLGESEKLVSELFKLARENAPSIIFIDEVDSLCSTRGDNESEAARRIKTQLMIEMQGVNSNDGARVLMLGATNLPYNLDQAIRRRFDKRIYIPLPEAHARAGMFKIHLGDTPHNLSEADFQVLGQRTEGFSGSDINTVVKDVLMQPIRLLRDATHFRKIKLPNGSDGYEPCAPLAPGAQECTLQYFADKGIADQVVPPIISMRDFDKVLDRARPTVSTKDLEVFERFTEEFGEEAS</sequence>
<dbReference type="InterPro" id="IPR003960">
    <property type="entry name" value="ATPase_AAA_CS"/>
</dbReference>
<evidence type="ECO:0000256" key="2">
    <source>
        <dbReference type="ARBA" id="ARBA00006914"/>
    </source>
</evidence>
<keyword evidence="6" id="KW-0967">Endosome</keyword>
<evidence type="ECO:0000256" key="7">
    <source>
        <dbReference type="ARBA" id="ARBA00022801"/>
    </source>
</evidence>
<dbReference type="GO" id="GO:0016887">
    <property type="term" value="F:ATP hydrolysis activity"/>
    <property type="evidence" value="ECO:0007669"/>
    <property type="project" value="InterPro"/>
</dbReference>
<keyword evidence="7" id="KW-0378">Hydrolase</keyword>
<comment type="catalytic activity">
    <reaction evidence="11">
        <text>ATP + H2O = ADP + phosphate + H(+)</text>
        <dbReference type="Rhea" id="RHEA:13065"/>
        <dbReference type="ChEBI" id="CHEBI:15377"/>
        <dbReference type="ChEBI" id="CHEBI:15378"/>
        <dbReference type="ChEBI" id="CHEBI:30616"/>
        <dbReference type="ChEBI" id="CHEBI:43474"/>
        <dbReference type="ChEBI" id="CHEBI:456216"/>
        <dbReference type="EC" id="3.6.4.6"/>
    </reaction>
</comment>
<feature type="compositionally biased region" description="Low complexity" evidence="13">
    <location>
        <begin position="82"/>
        <end position="91"/>
    </location>
</feature>
<evidence type="ECO:0000259" key="14">
    <source>
        <dbReference type="SMART" id="SM00382"/>
    </source>
</evidence>
<dbReference type="SMART" id="SM00745">
    <property type="entry name" value="MIT"/>
    <property type="match status" value="1"/>
</dbReference>
<evidence type="ECO:0000256" key="13">
    <source>
        <dbReference type="SAM" id="MobiDB-lite"/>
    </source>
</evidence>
<evidence type="ECO:0000256" key="3">
    <source>
        <dbReference type="ARBA" id="ARBA00012674"/>
    </source>
</evidence>
<evidence type="ECO:0000256" key="6">
    <source>
        <dbReference type="ARBA" id="ARBA00022753"/>
    </source>
</evidence>
<evidence type="ECO:0000256" key="4">
    <source>
        <dbReference type="ARBA" id="ARBA00022448"/>
    </source>
</evidence>
<dbReference type="InterPro" id="IPR027417">
    <property type="entry name" value="P-loop_NTPase"/>
</dbReference>
<dbReference type="PANTHER" id="PTHR23074:SF83">
    <property type="entry name" value="VACUOLAR PROTEIN SORTING-ASSOCIATED PROTEIN 4A"/>
    <property type="match status" value="1"/>
</dbReference>
<evidence type="ECO:0000313" key="17">
    <source>
        <dbReference type="Proteomes" id="UP000256970"/>
    </source>
</evidence>
<dbReference type="FunFam" id="1.20.58.80:FF:000004">
    <property type="entry name" value="Vacuolar protein sorting-associated protein 4"/>
    <property type="match status" value="1"/>
</dbReference>
<organism evidence="16 17">
    <name type="scientific">Tetradesmus obliquus</name>
    <name type="common">Green alga</name>
    <name type="synonym">Acutodesmus obliquus</name>
    <dbReference type="NCBI Taxonomy" id="3088"/>
    <lineage>
        <taxon>Eukaryota</taxon>
        <taxon>Viridiplantae</taxon>
        <taxon>Chlorophyta</taxon>
        <taxon>core chlorophytes</taxon>
        <taxon>Chlorophyceae</taxon>
        <taxon>CS clade</taxon>
        <taxon>Sphaeropleales</taxon>
        <taxon>Scenedesmaceae</taxon>
        <taxon>Tetradesmus</taxon>
    </lineage>
</organism>
<dbReference type="GO" id="GO:0010008">
    <property type="term" value="C:endosome membrane"/>
    <property type="evidence" value="ECO:0007669"/>
    <property type="project" value="UniProtKB-SubCell"/>
</dbReference>
<keyword evidence="8 12" id="KW-0067">ATP-binding</keyword>
<dbReference type="Pfam" id="PF04212">
    <property type="entry name" value="MIT"/>
    <property type="match status" value="1"/>
</dbReference>
<dbReference type="InterPro" id="IPR036181">
    <property type="entry name" value="MIT_dom_sf"/>
</dbReference>
<evidence type="ECO:0000256" key="12">
    <source>
        <dbReference type="RuleBase" id="RU003651"/>
    </source>
</evidence>
<feature type="domain" description="MIT" evidence="15">
    <location>
        <begin position="2"/>
        <end position="80"/>
    </location>
</feature>
<evidence type="ECO:0000256" key="9">
    <source>
        <dbReference type="ARBA" id="ARBA00022927"/>
    </source>
</evidence>
<dbReference type="FunFam" id="3.40.50.300:FF:000043">
    <property type="entry name" value="Vacuolar protein sorting-associated protein 4"/>
    <property type="match status" value="1"/>
</dbReference>
<evidence type="ECO:0000256" key="8">
    <source>
        <dbReference type="ARBA" id="ARBA00022840"/>
    </source>
</evidence>
<dbReference type="PANTHER" id="PTHR23074">
    <property type="entry name" value="AAA DOMAIN-CONTAINING"/>
    <property type="match status" value="1"/>
</dbReference>
<accession>A0A383VF65</accession>
<dbReference type="InterPro" id="IPR007330">
    <property type="entry name" value="MIT_dom"/>
</dbReference>
<evidence type="ECO:0000256" key="11">
    <source>
        <dbReference type="ARBA" id="ARBA00048883"/>
    </source>
</evidence>
<dbReference type="EC" id="3.6.4.6" evidence="3"/>
<evidence type="ECO:0000256" key="10">
    <source>
        <dbReference type="ARBA" id="ARBA00023136"/>
    </source>
</evidence>
<dbReference type="STRING" id="3088.A0A383VF65"/>
<dbReference type="Pfam" id="PF00004">
    <property type="entry name" value="AAA"/>
    <property type="match status" value="1"/>
</dbReference>
<dbReference type="InterPro" id="IPR050304">
    <property type="entry name" value="MT-severing_AAA_ATPase"/>
</dbReference>
<evidence type="ECO:0000256" key="5">
    <source>
        <dbReference type="ARBA" id="ARBA00022741"/>
    </source>
</evidence>
<dbReference type="InterPro" id="IPR003959">
    <property type="entry name" value="ATPase_AAA_core"/>
</dbReference>
<dbReference type="GO" id="GO:0016197">
    <property type="term" value="P:endosomal transport"/>
    <property type="evidence" value="ECO:0007669"/>
    <property type="project" value="TreeGrafter"/>
</dbReference>
<evidence type="ECO:0000256" key="1">
    <source>
        <dbReference type="ARBA" id="ARBA00004481"/>
    </source>
</evidence>
<dbReference type="GO" id="GO:0007033">
    <property type="term" value="P:vacuole organization"/>
    <property type="evidence" value="ECO:0007669"/>
    <property type="project" value="TreeGrafter"/>
</dbReference>
<keyword evidence="4" id="KW-0813">Transport</keyword>
<dbReference type="SMART" id="SM00382">
    <property type="entry name" value="AAA"/>
    <property type="match status" value="1"/>
</dbReference>
<dbReference type="Gene3D" id="1.20.58.80">
    <property type="entry name" value="Phosphotransferase system, lactose/cellobiose-type IIA subunit"/>
    <property type="match status" value="1"/>
</dbReference>
<evidence type="ECO:0000259" key="15">
    <source>
        <dbReference type="SMART" id="SM00745"/>
    </source>
</evidence>
<feature type="compositionally biased region" description="Gly residues" evidence="13">
    <location>
        <begin position="97"/>
        <end position="107"/>
    </location>
</feature>
<gene>
    <name evidence="16" type="ORF">BQ4739_LOCUS4140</name>
</gene>
<reference evidence="16 17" key="1">
    <citation type="submission" date="2016-10" db="EMBL/GenBank/DDBJ databases">
        <authorList>
            <person name="Cai Z."/>
        </authorList>
    </citation>
    <scope>NUCLEOTIDE SEQUENCE [LARGE SCALE GENOMIC DNA]</scope>
</reference>
<dbReference type="InterPro" id="IPR015415">
    <property type="entry name" value="Spast_Vps4_C"/>
</dbReference>
<keyword evidence="9" id="KW-0653">Protein transport</keyword>
<feature type="region of interest" description="Disordered" evidence="13">
    <location>
        <begin position="75"/>
        <end position="115"/>
    </location>
</feature>
<dbReference type="FunFam" id="1.10.8.60:FF:000015">
    <property type="entry name" value="vacuolar protein sorting-associated protein 4A"/>
    <property type="match status" value="1"/>
</dbReference>
<dbReference type="Gene3D" id="3.40.50.300">
    <property type="entry name" value="P-loop containing nucleotide triphosphate hydrolases"/>
    <property type="match status" value="1"/>
</dbReference>
<dbReference type="EMBL" id="FNXT01000333">
    <property type="protein sequence ID" value="SZX63583.1"/>
    <property type="molecule type" value="Genomic_DNA"/>
</dbReference>
<dbReference type="InterPro" id="IPR003593">
    <property type="entry name" value="AAA+_ATPase"/>
</dbReference>
<keyword evidence="10" id="KW-0472">Membrane</keyword>
<dbReference type="AlphaFoldDB" id="A0A383VF65"/>
<keyword evidence="17" id="KW-1185">Reference proteome</keyword>
<dbReference type="Gene3D" id="1.10.8.60">
    <property type="match status" value="1"/>
</dbReference>
<proteinExistence type="inferred from homology"/>
<dbReference type="Proteomes" id="UP000256970">
    <property type="component" value="Unassembled WGS sequence"/>
</dbReference>
<dbReference type="CDD" id="cd19521">
    <property type="entry name" value="RecA-like_VPS4"/>
    <property type="match status" value="1"/>
</dbReference>
<dbReference type="InterPro" id="IPR041569">
    <property type="entry name" value="AAA_lid_3"/>
</dbReference>
<feature type="domain" description="AAA+ ATPase" evidence="14">
    <location>
        <begin position="167"/>
        <end position="303"/>
    </location>
</feature>
<protein>
    <recommendedName>
        <fullName evidence="3">vesicle-fusing ATPase</fullName>
        <ecNumber evidence="3">3.6.4.6</ecNumber>
    </recommendedName>
</protein>